<dbReference type="InterPro" id="IPR038662">
    <property type="entry name" value="ATP_synth_F0_csu_sf"/>
</dbReference>
<dbReference type="GO" id="GO:0045259">
    <property type="term" value="C:proton-transporting ATP synthase complex"/>
    <property type="evidence" value="ECO:0007669"/>
    <property type="project" value="UniProtKB-KW"/>
</dbReference>
<reference evidence="16" key="1">
    <citation type="journal article" date="2020" name="mSystems">
        <title>Genome- and Community-Level Interaction Insights into Carbon Utilization and Element Cycling Functions of Hydrothermarchaeota in Hydrothermal Sediment.</title>
        <authorList>
            <person name="Zhou Z."/>
            <person name="Liu Y."/>
            <person name="Xu W."/>
            <person name="Pan J."/>
            <person name="Luo Z.H."/>
            <person name="Li M."/>
        </authorList>
    </citation>
    <scope>NUCLEOTIDE SEQUENCE [LARGE SCALE GENOMIC DNA]</scope>
    <source>
        <strain evidence="16">SpSt-966</strain>
    </source>
</reference>
<evidence type="ECO:0000256" key="13">
    <source>
        <dbReference type="ARBA" id="ARBA00025198"/>
    </source>
</evidence>
<evidence type="ECO:0000256" key="5">
    <source>
        <dbReference type="ARBA" id="ARBA00022547"/>
    </source>
</evidence>
<keyword evidence="9 14" id="KW-0406">Ion transport</keyword>
<evidence type="ECO:0000256" key="11">
    <source>
        <dbReference type="ARBA" id="ARBA00023136"/>
    </source>
</evidence>
<evidence type="ECO:0000256" key="2">
    <source>
        <dbReference type="ARBA" id="ARBA00006704"/>
    </source>
</evidence>
<dbReference type="HAMAP" id="MF_01396">
    <property type="entry name" value="ATP_synth_c_bact"/>
    <property type="match status" value="1"/>
</dbReference>
<dbReference type="AlphaFoldDB" id="A0A7V3RDM6"/>
<dbReference type="GO" id="GO:0033177">
    <property type="term" value="C:proton-transporting two-sector ATPase complex, proton-transporting domain"/>
    <property type="evidence" value="ECO:0007669"/>
    <property type="project" value="InterPro"/>
</dbReference>
<comment type="caution">
    <text evidence="16">The sequence shown here is derived from an EMBL/GenBank/DDBJ whole genome shotgun (WGS) entry which is preliminary data.</text>
</comment>
<comment type="subcellular location">
    <subcellularLocation>
        <location evidence="14">Cell membrane</location>
        <topology evidence="14">Multi-pass membrane protein</topology>
    </subcellularLocation>
    <subcellularLocation>
        <location evidence="1">Membrane</location>
        <topology evidence="1">Multi-pass membrane protein</topology>
    </subcellularLocation>
</comment>
<evidence type="ECO:0000313" key="16">
    <source>
        <dbReference type="EMBL" id="HGE74678.1"/>
    </source>
</evidence>
<evidence type="ECO:0000256" key="6">
    <source>
        <dbReference type="ARBA" id="ARBA00022692"/>
    </source>
</evidence>
<evidence type="ECO:0000256" key="3">
    <source>
        <dbReference type="ARBA" id="ARBA00022448"/>
    </source>
</evidence>
<dbReference type="PRINTS" id="PR00124">
    <property type="entry name" value="ATPASEC"/>
</dbReference>
<dbReference type="FunFam" id="1.20.20.10:FF:000004">
    <property type="entry name" value="ATP synthase subunit c"/>
    <property type="match status" value="1"/>
</dbReference>
<protein>
    <recommendedName>
        <fullName evidence="14">ATP synthase subunit c</fullName>
    </recommendedName>
    <alternativeName>
        <fullName evidence="14">ATP synthase F(0) sector subunit c</fullName>
    </alternativeName>
    <alternativeName>
        <fullName evidence="14">F-type ATPase subunit c</fullName>
        <shortName evidence="14">F-ATPase subunit c</shortName>
    </alternativeName>
    <alternativeName>
        <fullName evidence="14">Lipid-binding protein</fullName>
    </alternativeName>
</protein>
<keyword evidence="10 14" id="KW-0446">Lipid-binding</keyword>
<dbReference type="PROSITE" id="PS00605">
    <property type="entry name" value="ATPASE_C"/>
    <property type="match status" value="1"/>
</dbReference>
<keyword evidence="8 14" id="KW-1133">Transmembrane helix</keyword>
<comment type="function">
    <text evidence="14">Key component of the F(0) channel; it plays a direct role in translocation across the membrane. A homomeric c-ring of between 10-14 subunits forms the central stalk rotor element with the F(1) delta and epsilon subunits.</text>
</comment>
<gene>
    <name evidence="14" type="primary">atpE</name>
    <name evidence="16" type="ORF">ENX73_00945</name>
</gene>
<dbReference type="GO" id="GO:0005886">
    <property type="term" value="C:plasma membrane"/>
    <property type="evidence" value="ECO:0007669"/>
    <property type="project" value="UniProtKB-SubCell"/>
</dbReference>
<keyword evidence="12 14" id="KW-0066">ATP synthesis</keyword>
<dbReference type="CDD" id="cd18121">
    <property type="entry name" value="ATP-synt_Fo_c"/>
    <property type="match status" value="1"/>
</dbReference>
<dbReference type="Pfam" id="PF00137">
    <property type="entry name" value="ATP-synt_C"/>
    <property type="match status" value="1"/>
</dbReference>
<dbReference type="EMBL" id="DTPE01000041">
    <property type="protein sequence ID" value="HGE74678.1"/>
    <property type="molecule type" value="Genomic_DNA"/>
</dbReference>
<evidence type="ECO:0000256" key="14">
    <source>
        <dbReference type="HAMAP-Rule" id="MF_01396"/>
    </source>
</evidence>
<keyword evidence="3 14" id="KW-0813">Transport</keyword>
<evidence type="ECO:0000256" key="8">
    <source>
        <dbReference type="ARBA" id="ARBA00022989"/>
    </source>
</evidence>
<evidence type="ECO:0000259" key="15">
    <source>
        <dbReference type="Pfam" id="PF00137"/>
    </source>
</evidence>
<evidence type="ECO:0000256" key="9">
    <source>
        <dbReference type="ARBA" id="ARBA00023065"/>
    </source>
</evidence>
<sequence>MAQAVVQAAKYIGTGLVMGLGALGPALGEGNIGSKAMEAMARQPEMVGTITTRMILADAITETTGLYALLIAFMILLF</sequence>
<dbReference type="GO" id="GO:0008289">
    <property type="term" value="F:lipid binding"/>
    <property type="evidence" value="ECO:0007669"/>
    <property type="project" value="UniProtKB-KW"/>
</dbReference>
<evidence type="ECO:0000256" key="12">
    <source>
        <dbReference type="ARBA" id="ARBA00023310"/>
    </source>
</evidence>
<dbReference type="Gene3D" id="1.20.20.10">
    <property type="entry name" value="F1F0 ATP synthase subunit C"/>
    <property type="match status" value="1"/>
</dbReference>
<dbReference type="NCBIfam" id="NF009999">
    <property type="entry name" value="PRK13471.1"/>
    <property type="match status" value="1"/>
</dbReference>
<dbReference type="InterPro" id="IPR000454">
    <property type="entry name" value="ATP_synth_F0_csu"/>
</dbReference>
<evidence type="ECO:0000256" key="4">
    <source>
        <dbReference type="ARBA" id="ARBA00022475"/>
    </source>
</evidence>
<keyword evidence="5 14" id="KW-0138">CF(0)</keyword>
<dbReference type="NCBIfam" id="TIGR01260">
    <property type="entry name" value="ATP_synt_c"/>
    <property type="match status" value="1"/>
</dbReference>
<comment type="function">
    <text evidence="13 14">F(1)F(0) ATP synthase produces ATP from ADP in the presence of a proton or sodium gradient. F-type ATPases consist of two structural domains, F(1) containing the extramembraneous catalytic core and F(0) containing the membrane proton channel, linked together by a central stalk and a peripheral stalk. During catalysis, ATP synthesis in the catalytic domain of F(1) is coupled via a rotary mechanism of the central stalk subunits to proton translocation.</text>
</comment>
<keyword evidence="4 14" id="KW-1003">Cell membrane</keyword>
<dbReference type="InterPro" id="IPR020537">
    <property type="entry name" value="ATP_synth_F0_csu_DDCD_BS"/>
</dbReference>
<keyword evidence="6 14" id="KW-0812">Transmembrane</keyword>
<dbReference type="GO" id="GO:0046933">
    <property type="term" value="F:proton-transporting ATP synthase activity, rotational mechanism"/>
    <property type="evidence" value="ECO:0007669"/>
    <property type="project" value="UniProtKB-UniRule"/>
</dbReference>
<dbReference type="SUPFAM" id="SSF81333">
    <property type="entry name" value="F1F0 ATP synthase subunit C"/>
    <property type="match status" value="1"/>
</dbReference>
<evidence type="ECO:0000256" key="7">
    <source>
        <dbReference type="ARBA" id="ARBA00022781"/>
    </source>
</evidence>
<feature type="transmembrane region" description="Helical" evidence="14">
    <location>
        <begin position="55"/>
        <end position="77"/>
    </location>
</feature>
<feature type="domain" description="V-ATPase proteolipid subunit C-like" evidence="15">
    <location>
        <begin position="12"/>
        <end position="75"/>
    </location>
</feature>
<keyword evidence="11 14" id="KW-0472">Membrane</keyword>
<accession>A0A7V3RDM6</accession>
<organism evidence="16">
    <name type="scientific">Mesoaciditoga lauensis</name>
    <dbReference type="NCBI Taxonomy" id="1495039"/>
    <lineage>
        <taxon>Bacteria</taxon>
        <taxon>Thermotogati</taxon>
        <taxon>Thermotogota</taxon>
        <taxon>Thermotogae</taxon>
        <taxon>Mesoaciditogales</taxon>
        <taxon>Mesoaciditogaceae</taxon>
        <taxon>Mesoaciditoga</taxon>
    </lineage>
</organism>
<dbReference type="InterPro" id="IPR002379">
    <property type="entry name" value="ATPase_proteolipid_c-like_dom"/>
</dbReference>
<evidence type="ECO:0000256" key="10">
    <source>
        <dbReference type="ARBA" id="ARBA00023121"/>
    </source>
</evidence>
<evidence type="ECO:0000256" key="1">
    <source>
        <dbReference type="ARBA" id="ARBA00004141"/>
    </source>
</evidence>
<comment type="similarity">
    <text evidence="2 14">Belongs to the ATPase C chain family.</text>
</comment>
<proteinExistence type="inferred from homology"/>
<keyword evidence="7 14" id="KW-0375">Hydrogen ion transport</keyword>
<comment type="caution">
    <text evidence="14">Lacks conserved residue(s) required for the propagation of feature annotation.</text>
</comment>
<name>A0A7V3RDM6_9BACT</name>
<dbReference type="InterPro" id="IPR035921">
    <property type="entry name" value="F/V-ATP_Csub_sf"/>
</dbReference>
<feature type="site" description="Reversibly protonated during proton transport" evidence="14">
    <location>
        <position position="62"/>
    </location>
</feature>
<dbReference type="InterPro" id="IPR005953">
    <property type="entry name" value="ATP_synth_csu_bac/chlpt"/>
</dbReference>